<evidence type="ECO:0000313" key="2">
    <source>
        <dbReference type="EMBL" id="KAH7367240.1"/>
    </source>
</evidence>
<accession>A0A8K0TL94</accession>
<keyword evidence="1" id="KW-0812">Transmembrane</keyword>
<keyword evidence="3" id="KW-1185">Reference proteome</keyword>
<proteinExistence type="predicted"/>
<dbReference type="AlphaFoldDB" id="A0A8K0TL94"/>
<evidence type="ECO:0000313" key="3">
    <source>
        <dbReference type="Proteomes" id="UP000813385"/>
    </source>
</evidence>
<reference evidence="2" key="1">
    <citation type="journal article" date="2021" name="Nat. Commun.">
        <title>Genetic determinants of endophytism in the Arabidopsis root mycobiome.</title>
        <authorList>
            <person name="Mesny F."/>
            <person name="Miyauchi S."/>
            <person name="Thiergart T."/>
            <person name="Pickel B."/>
            <person name="Atanasova L."/>
            <person name="Karlsson M."/>
            <person name="Huettel B."/>
            <person name="Barry K.W."/>
            <person name="Haridas S."/>
            <person name="Chen C."/>
            <person name="Bauer D."/>
            <person name="Andreopoulos W."/>
            <person name="Pangilinan J."/>
            <person name="LaButti K."/>
            <person name="Riley R."/>
            <person name="Lipzen A."/>
            <person name="Clum A."/>
            <person name="Drula E."/>
            <person name="Henrissat B."/>
            <person name="Kohler A."/>
            <person name="Grigoriev I.V."/>
            <person name="Martin F.M."/>
            <person name="Hacquard S."/>
        </authorList>
    </citation>
    <scope>NUCLEOTIDE SEQUENCE</scope>
    <source>
        <strain evidence="2">MPI-CAGE-AT-0016</strain>
    </source>
</reference>
<keyword evidence="1" id="KW-1133">Transmembrane helix</keyword>
<evidence type="ECO:0000256" key="1">
    <source>
        <dbReference type="SAM" id="Phobius"/>
    </source>
</evidence>
<feature type="transmembrane region" description="Helical" evidence="1">
    <location>
        <begin position="242"/>
        <end position="261"/>
    </location>
</feature>
<comment type="caution">
    <text evidence="2">The sequence shown here is derived from an EMBL/GenBank/DDBJ whole genome shotgun (WGS) entry which is preliminary data.</text>
</comment>
<dbReference type="EMBL" id="JAGPXD010000002">
    <property type="protein sequence ID" value="KAH7367240.1"/>
    <property type="molecule type" value="Genomic_DNA"/>
</dbReference>
<gene>
    <name evidence="2" type="ORF">B0T11DRAFT_51782</name>
</gene>
<sequence length="292" mass="30448">MAQELAGCRILFVLDIDLFLAERIAIVIMGVLGRYVKTNGVFHLDDLADGARGGARDVLLLASNLLRHRRCDGEVASLGETGGAVGIARRRERVAETMGVAGGVQSLTELSGDLLGDPAGVVVFGFEGSSDFVDRSVQAVAGGVVGVIRAGTRDAARVTILDDVVKVKGLASVMGGNFTLNFLLDRVWHLGILGLKDVGADSAAHLGALGRRDVHPVGRGRGAVNGRLHAWARSVGQLNGRAIILVGIVLSLAVVVLVLVAEGIGRGKVLVWNGLLLVRLILDAKVEGILLG</sequence>
<organism evidence="2 3">
    <name type="scientific">Plectosphaerella cucumerina</name>
    <dbReference type="NCBI Taxonomy" id="40658"/>
    <lineage>
        <taxon>Eukaryota</taxon>
        <taxon>Fungi</taxon>
        <taxon>Dikarya</taxon>
        <taxon>Ascomycota</taxon>
        <taxon>Pezizomycotina</taxon>
        <taxon>Sordariomycetes</taxon>
        <taxon>Hypocreomycetidae</taxon>
        <taxon>Glomerellales</taxon>
        <taxon>Plectosphaerellaceae</taxon>
        <taxon>Plectosphaerella</taxon>
    </lineage>
</organism>
<keyword evidence="1" id="KW-0472">Membrane</keyword>
<protein>
    <submittedName>
        <fullName evidence="2">Uncharacterized protein</fullName>
    </submittedName>
</protein>
<dbReference type="Proteomes" id="UP000813385">
    <property type="component" value="Unassembled WGS sequence"/>
</dbReference>
<name>A0A8K0TL94_9PEZI</name>